<proteinExistence type="predicted"/>
<organism evidence="1 2">
    <name type="scientific">Rhodococcus kronopolitis</name>
    <dbReference type="NCBI Taxonomy" id="1460226"/>
    <lineage>
        <taxon>Bacteria</taxon>
        <taxon>Bacillati</taxon>
        <taxon>Actinomycetota</taxon>
        <taxon>Actinomycetes</taxon>
        <taxon>Mycobacteriales</taxon>
        <taxon>Nocardiaceae</taxon>
        <taxon>Rhodococcus</taxon>
    </lineage>
</organism>
<name>A0ABV9FUF0_9NOCA</name>
<sequence length="59" mass="6003">MSTSPTTVAARWPRRLLVVAAVAGLALGAGRLLARFTAAEPIDSAEWAADAIGPDELAG</sequence>
<protein>
    <submittedName>
        <fullName evidence="1">Uncharacterized protein</fullName>
    </submittedName>
</protein>
<comment type="caution">
    <text evidence="1">The sequence shown here is derived from an EMBL/GenBank/DDBJ whole genome shotgun (WGS) entry which is preliminary data.</text>
</comment>
<evidence type="ECO:0000313" key="2">
    <source>
        <dbReference type="Proteomes" id="UP001595914"/>
    </source>
</evidence>
<evidence type="ECO:0000313" key="1">
    <source>
        <dbReference type="EMBL" id="MFC4603884.1"/>
    </source>
</evidence>
<reference evidence="2" key="1">
    <citation type="journal article" date="2019" name="Int. J. Syst. Evol. Microbiol.">
        <title>The Global Catalogue of Microorganisms (GCM) 10K type strain sequencing project: providing services to taxonomists for standard genome sequencing and annotation.</title>
        <authorList>
            <consortium name="The Broad Institute Genomics Platform"/>
            <consortium name="The Broad Institute Genome Sequencing Center for Infectious Disease"/>
            <person name="Wu L."/>
            <person name="Ma J."/>
        </authorList>
    </citation>
    <scope>NUCLEOTIDE SEQUENCE [LARGE SCALE GENOMIC DNA]</scope>
    <source>
        <strain evidence="2">CCUG 54520</strain>
    </source>
</reference>
<dbReference type="RefSeq" id="WP_378416276.1">
    <property type="nucleotide sequence ID" value="NZ_JBHSFO010000004.1"/>
</dbReference>
<dbReference type="EMBL" id="JBHSFO010000004">
    <property type="protein sequence ID" value="MFC4603884.1"/>
    <property type="molecule type" value="Genomic_DNA"/>
</dbReference>
<dbReference type="Proteomes" id="UP001595914">
    <property type="component" value="Unassembled WGS sequence"/>
</dbReference>
<accession>A0ABV9FUF0</accession>
<gene>
    <name evidence="1" type="ORF">ACFO6S_09335</name>
</gene>
<keyword evidence="2" id="KW-1185">Reference proteome</keyword>